<keyword evidence="2" id="KW-0067">ATP-binding</keyword>
<evidence type="ECO:0000256" key="1">
    <source>
        <dbReference type="ARBA" id="ARBA00022741"/>
    </source>
</evidence>
<protein>
    <recommendedName>
        <fullName evidence="4">Protein kinase domain-containing protein</fullName>
    </recommendedName>
</protein>
<reference evidence="5 6" key="1">
    <citation type="journal article" date="2021" name="Commun. Biol.">
        <title>The genome of Shorea leprosula (Dipterocarpaceae) highlights the ecological relevance of drought in aseasonal tropical rainforests.</title>
        <authorList>
            <person name="Ng K.K.S."/>
            <person name="Kobayashi M.J."/>
            <person name="Fawcett J.A."/>
            <person name="Hatakeyama M."/>
            <person name="Paape T."/>
            <person name="Ng C.H."/>
            <person name="Ang C.C."/>
            <person name="Tnah L.H."/>
            <person name="Lee C.T."/>
            <person name="Nishiyama T."/>
            <person name="Sese J."/>
            <person name="O'Brien M.J."/>
            <person name="Copetti D."/>
            <person name="Mohd Noor M.I."/>
            <person name="Ong R.C."/>
            <person name="Putra M."/>
            <person name="Sireger I.Z."/>
            <person name="Indrioko S."/>
            <person name="Kosugi Y."/>
            <person name="Izuno A."/>
            <person name="Isagi Y."/>
            <person name="Lee S.L."/>
            <person name="Shimizu K.K."/>
        </authorList>
    </citation>
    <scope>NUCLEOTIDE SEQUENCE [LARGE SCALE GENOMIC DNA]</scope>
    <source>
        <strain evidence="5">214</strain>
    </source>
</reference>
<dbReference type="SMART" id="SM00220">
    <property type="entry name" value="S_TKc"/>
    <property type="match status" value="1"/>
</dbReference>
<dbReference type="Pfam" id="PF00069">
    <property type="entry name" value="Pkinase"/>
    <property type="match status" value="1"/>
</dbReference>
<dbReference type="AlphaFoldDB" id="A0AAV5MQN1"/>
<dbReference type="GO" id="GO:0004672">
    <property type="term" value="F:protein kinase activity"/>
    <property type="evidence" value="ECO:0007669"/>
    <property type="project" value="InterPro"/>
</dbReference>
<dbReference type="PROSITE" id="PS50011">
    <property type="entry name" value="PROTEIN_KINASE_DOM"/>
    <property type="match status" value="1"/>
</dbReference>
<dbReference type="PROSITE" id="PS00108">
    <property type="entry name" value="PROTEIN_KINASE_ST"/>
    <property type="match status" value="1"/>
</dbReference>
<gene>
    <name evidence="5" type="ORF">SLEP1_g58480</name>
</gene>
<dbReference type="PANTHER" id="PTHR46008">
    <property type="entry name" value="LEAF RUST 10 DISEASE-RESISTANCE LOCUS RECEPTOR-LIKE PROTEIN KINASE-LIKE 1.4"/>
    <property type="match status" value="1"/>
</dbReference>
<dbReference type="Pfam" id="PF14380">
    <property type="entry name" value="WAK_assoc"/>
    <property type="match status" value="1"/>
</dbReference>
<organism evidence="5 6">
    <name type="scientific">Rubroshorea leprosula</name>
    <dbReference type="NCBI Taxonomy" id="152421"/>
    <lineage>
        <taxon>Eukaryota</taxon>
        <taxon>Viridiplantae</taxon>
        <taxon>Streptophyta</taxon>
        <taxon>Embryophyta</taxon>
        <taxon>Tracheophyta</taxon>
        <taxon>Spermatophyta</taxon>
        <taxon>Magnoliopsida</taxon>
        <taxon>eudicotyledons</taxon>
        <taxon>Gunneridae</taxon>
        <taxon>Pentapetalae</taxon>
        <taxon>rosids</taxon>
        <taxon>malvids</taxon>
        <taxon>Malvales</taxon>
        <taxon>Dipterocarpaceae</taxon>
        <taxon>Rubroshorea</taxon>
    </lineage>
</organism>
<dbReference type="SUPFAM" id="SSF56112">
    <property type="entry name" value="Protein kinase-like (PK-like)"/>
    <property type="match status" value="1"/>
</dbReference>
<evidence type="ECO:0000256" key="2">
    <source>
        <dbReference type="ARBA" id="ARBA00022840"/>
    </source>
</evidence>
<dbReference type="PANTHER" id="PTHR46008:SF20">
    <property type="entry name" value="PROTEIN KINASE DOMAIN-CONTAINING PROTEIN"/>
    <property type="match status" value="1"/>
</dbReference>
<dbReference type="InterPro" id="IPR008271">
    <property type="entry name" value="Ser/Thr_kinase_AS"/>
</dbReference>
<dbReference type="InterPro" id="IPR000719">
    <property type="entry name" value="Prot_kinase_dom"/>
</dbReference>
<comment type="caution">
    <text evidence="5">The sequence shown here is derived from an EMBL/GenBank/DDBJ whole genome shotgun (WGS) entry which is preliminary data.</text>
</comment>
<keyword evidence="1" id="KW-0547">Nucleotide-binding</keyword>
<dbReference type="InterPro" id="IPR032872">
    <property type="entry name" value="WAK_assoc_C"/>
</dbReference>
<dbReference type="InterPro" id="IPR011009">
    <property type="entry name" value="Kinase-like_dom_sf"/>
</dbReference>
<dbReference type="Proteomes" id="UP001054252">
    <property type="component" value="Unassembled WGS sequence"/>
</dbReference>
<evidence type="ECO:0000256" key="3">
    <source>
        <dbReference type="ARBA" id="ARBA00023180"/>
    </source>
</evidence>
<evidence type="ECO:0000313" key="6">
    <source>
        <dbReference type="Proteomes" id="UP001054252"/>
    </source>
</evidence>
<accession>A0AAV5MQN1</accession>
<sequence length="367" mass="40566">MKINGRDFFVIGLNQSGKPRMMTLSRRHPCPTPIPIPTHIPIPLNNTQFILLTATENMTLFSNCSKSGLSRKRINTSHTISCAADGKPGNAVFFLRDNKTSLAECGERVEAPAPKEALDEFKSGRLNLSGALMRPFNVQYLAYDGFCDQCLRSGGRCGTNRTFPRLFACNCPDGPFGKALARRSSTTAPIERKSSSLEFTTAAACEPSIAIETASALTYLHASDIIHRDVKTNNILLDENFSVNFGISRFFPKLVTHVSTAPQGTPGYVDPEYHECYQLTEKSDVFSFGVVLIELISSKPAVDITRHRHEINLSNMAINKIQNRALHELVDPTLGYESDHKVKTMITAVAEVAFQCLQGGKDLRPQW</sequence>
<keyword evidence="6" id="KW-1185">Reference proteome</keyword>
<dbReference type="Gene3D" id="1.10.510.10">
    <property type="entry name" value="Transferase(Phosphotransferase) domain 1"/>
    <property type="match status" value="1"/>
</dbReference>
<dbReference type="EMBL" id="BPVZ01000554">
    <property type="protein sequence ID" value="GKV51857.1"/>
    <property type="molecule type" value="Genomic_DNA"/>
</dbReference>
<keyword evidence="3" id="KW-0325">Glycoprotein</keyword>
<name>A0AAV5MQN1_9ROSI</name>
<dbReference type="GO" id="GO:0005524">
    <property type="term" value="F:ATP binding"/>
    <property type="evidence" value="ECO:0007669"/>
    <property type="project" value="UniProtKB-KW"/>
</dbReference>
<evidence type="ECO:0000259" key="4">
    <source>
        <dbReference type="PROSITE" id="PS50011"/>
    </source>
</evidence>
<evidence type="ECO:0000313" key="5">
    <source>
        <dbReference type="EMBL" id="GKV51857.1"/>
    </source>
</evidence>
<proteinExistence type="predicted"/>
<feature type="domain" description="Protein kinase" evidence="4">
    <location>
        <begin position="77"/>
        <end position="367"/>
    </location>
</feature>